<proteinExistence type="predicted"/>
<evidence type="ECO:0000313" key="3">
    <source>
        <dbReference type="Proteomes" id="UP000288096"/>
    </source>
</evidence>
<gene>
    <name evidence="2" type="ORF">DENIS_4241</name>
</gene>
<reference evidence="3" key="2">
    <citation type="submission" date="2019-01" db="EMBL/GenBank/DDBJ databases">
        <title>Genome sequence of Desulfonema ishimotonii strain Tokyo 01.</title>
        <authorList>
            <person name="Fukui M."/>
        </authorList>
    </citation>
    <scope>NUCLEOTIDE SEQUENCE [LARGE SCALE GENOMIC DNA]</scope>
    <source>
        <strain evidence="3">Tokyo 01</strain>
    </source>
</reference>
<dbReference type="InterPro" id="IPR025751">
    <property type="entry name" value="RsbRD_N_dom"/>
</dbReference>
<dbReference type="Proteomes" id="UP000288096">
    <property type="component" value="Unassembled WGS sequence"/>
</dbReference>
<sequence length="162" mass="18226">MVVDTYPADTSRFLKGQKDPFANPVGSTTIRNLEALFDELLKPETDLQAFDSFLDPIIRIRAVQTVLAPAQAVGFTYFLKKVIREELKGALSGEDDLNALLAFELKIDDLSLTAFNIYTKCREAVSQLRVNLERNRIYKAFSRAGLVDEIPDDGPDLKEEKQ</sequence>
<dbReference type="Pfam" id="PF14361">
    <property type="entry name" value="RsbRD_N"/>
    <property type="match status" value="1"/>
</dbReference>
<comment type="caution">
    <text evidence="2">The sequence shown here is derived from an EMBL/GenBank/DDBJ whole genome shotgun (WGS) entry which is preliminary data.</text>
</comment>
<protein>
    <recommendedName>
        <fullName evidence="1">RsbT co-antagonist protein RsbRD N-terminal domain-containing protein</fullName>
    </recommendedName>
</protein>
<organism evidence="2 3">
    <name type="scientific">Desulfonema ishimotonii</name>
    <dbReference type="NCBI Taxonomy" id="45657"/>
    <lineage>
        <taxon>Bacteria</taxon>
        <taxon>Pseudomonadati</taxon>
        <taxon>Thermodesulfobacteriota</taxon>
        <taxon>Desulfobacteria</taxon>
        <taxon>Desulfobacterales</taxon>
        <taxon>Desulfococcaceae</taxon>
        <taxon>Desulfonema</taxon>
    </lineage>
</organism>
<name>A0A401G206_9BACT</name>
<evidence type="ECO:0000313" key="2">
    <source>
        <dbReference type="EMBL" id="GBC63247.1"/>
    </source>
</evidence>
<accession>A0A401G206</accession>
<keyword evidence="3" id="KW-1185">Reference proteome</keyword>
<dbReference type="EMBL" id="BEXT01000001">
    <property type="protein sequence ID" value="GBC63247.1"/>
    <property type="molecule type" value="Genomic_DNA"/>
</dbReference>
<dbReference type="AlphaFoldDB" id="A0A401G206"/>
<evidence type="ECO:0000259" key="1">
    <source>
        <dbReference type="Pfam" id="PF14361"/>
    </source>
</evidence>
<reference evidence="3" key="1">
    <citation type="submission" date="2017-11" db="EMBL/GenBank/DDBJ databases">
        <authorList>
            <person name="Watanabe M."/>
            <person name="Kojima H."/>
        </authorList>
    </citation>
    <scope>NUCLEOTIDE SEQUENCE [LARGE SCALE GENOMIC DNA]</scope>
    <source>
        <strain evidence="3">Tokyo 01</strain>
    </source>
</reference>
<feature type="domain" description="RsbT co-antagonist protein RsbRD N-terminal" evidence="1">
    <location>
        <begin position="11"/>
        <end position="128"/>
    </location>
</feature>
<dbReference type="OrthoDB" id="1724246at2"/>